<evidence type="ECO:0000259" key="5">
    <source>
        <dbReference type="Pfam" id="PF00389"/>
    </source>
</evidence>
<dbReference type="Pfam" id="PF02826">
    <property type="entry name" value="2-Hacid_dh_C"/>
    <property type="match status" value="1"/>
</dbReference>
<dbReference type="GO" id="GO:0016618">
    <property type="term" value="F:hydroxypyruvate reductase [NAD(P)H] activity"/>
    <property type="evidence" value="ECO:0007669"/>
    <property type="project" value="TreeGrafter"/>
</dbReference>
<dbReference type="InterPro" id="IPR006140">
    <property type="entry name" value="D-isomer_DH_NAD-bd"/>
</dbReference>
<sequence>MPRRIIAVTRHMPGVVETLSKYGEVRSAPPGAELDKAGLIALMSDADAVLTAAWDSIDAEVISACPKLRLICNTGVGYNNIDIVAARLRKIMVTNTPGVTDDAVADLAMGLMIALARRLPQADVFVRSGQWTKATLTSFGLGQDVSRKTLGIIGFGRIGQTLAKRAQGFDMTVLYHARCPVSAETESLYKARHCTLDKLLADSDFVVLLVPYSTATHHIIGAEQLKKMKPSAFLLNIARGGVVDDEALAVALKSGALAGAALDCVENEPNIHPELLELPNVIFSPHIGSATPGTRQALVSMSTQNLIAGITGQTPPNLIPLPD</sequence>
<comment type="similarity">
    <text evidence="1 4">Belongs to the D-isomer specific 2-hydroxyacid dehydrogenase family.</text>
</comment>
<evidence type="ECO:0000313" key="7">
    <source>
        <dbReference type="EMBL" id="QIE86098.1"/>
    </source>
</evidence>
<dbReference type="PROSITE" id="PS00671">
    <property type="entry name" value="D_2_HYDROXYACID_DH_3"/>
    <property type="match status" value="1"/>
</dbReference>
<dbReference type="CDD" id="cd05301">
    <property type="entry name" value="GDH"/>
    <property type="match status" value="1"/>
</dbReference>
<dbReference type="PANTHER" id="PTHR10996:SF178">
    <property type="entry name" value="2-HYDROXYACID DEHYDROGENASE YGL185C-RELATED"/>
    <property type="match status" value="1"/>
</dbReference>
<dbReference type="RefSeq" id="WP_024767701.1">
    <property type="nucleotide sequence ID" value="NZ_CP049140.1"/>
</dbReference>
<evidence type="ECO:0000313" key="8">
    <source>
        <dbReference type="Proteomes" id="UP000501063"/>
    </source>
</evidence>
<name>A0A6G6ISK8_PSENT</name>
<dbReference type="Proteomes" id="UP000501063">
    <property type="component" value="Chromosome"/>
</dbReference>
<evidence type="ECO:0000256" key="4">
    <source>
        <dbReference type="RuleBase" id="RU003719"/>
    </source>
</evidence>
<feature type="domain" description="D-isomer specific 2-hydroxyacid dehydrogenase catalytic" evidence="5">
    <location>
        <begin position="7"/>
        <end position="319"/>
    </location>
</feature>
<keyword evidence="3" id="KW-0520">NAD</keyword>
<keyword evidence="2 4" id="KW-0560">Oxidoreductase</keyword>
<dbReference type="InterPro" id="IPR050223">
    <property type="entry name" value="D-isomer_2-hydroxyacid_DH"/>
</dbReference>
<dbReference type="SUPFAM" id="SSF52283">
    <property type="entry name" value="Formate/glycerate dehydrogenase catalytic domain-like"/>
    <property type="match status" value="1"/>
</dbReference>
<evidence type="ECO:0000256" key="3">
    <source>
        <dbReference type="ARBA" id="ARBA00023027"/>
    </source>
</evidence>
<accession>A0A6G6ISK8</accession>
<dbReference type="Pfam" id="PF00389">
    <property type="entry name" value="2-Hacid_dh"/>
    <property type="match status" value="1"/>
</dbReference>
<dbReference type="InterPro" id="IPR029753">
    <property type="entry name" value="D-isomer_DH_CS"/>
</dbReference>
<evidence type="ECO:0000256" key="2">
    <source>
        <dbReference type="ARBA" id="ARBA00023002"/>
    </source>
</evidence>
<dbReference type="Gene3D" id="3.40.50.720">
    <property type="entry name" value="NAD(P)-binding Rossmann-like Domain"/>
    <property type="match status" value="2"/>
</dbReference>
<dbReference type="KEGG" id="pnt:G5B91_07400"/>
<proteinExistence type="inferred from homology"/>
<organism evidence="7 8">
    <name type="scientific">Pseudomonas nitroreducens</name>
    <dbReference type="NCBI Taxonomy" id="46680"/>
    <lineage>
        <taxon>Bacteria</taxon>
        <taxon>Pseudomonadati</taxon>
        <taxon>Pseudomonadota</taxon>
        <taxon>Gammaproteobacteria</taxon>
        <taxon>Pseudomonadales</taxon>
        <taxon>Pseudomonadaceae</taxon>
        <taxon>Pseudomonas</taxon>
    </lineage>
</organism>
<dbReference type="InterPro" id="IPR036291">
    <property type="entry name" value="NAD(P)-bd_dom_sf"/>
</dbReference>
<dbReference type="GO" id="GO:0005829">
    <property type="term" value="C:cytosol"/>
    <property type="evidence" value="ECO:0007669"/>
    <property type="project" value="TreeGrafter"/>
</dbReference>
<dbReference type="GO" id="GO:0051287">
    <property type="term" value="F:NAD binding"/>
    <property type="evidence" value="ECO:0007669"/>
    <property type="project" value="InterPro"/>
</dbReference>
<dbReference type="EMBL" id="CP049140">
    <property type="protein sequence ID" value="QIE86098.1"/>
    <property type="molecule type" value="Genomic_DNA"/>
</dbReference>
<dbReference type="AlphaFoldDB" id="A0A6G6ISK8"/>
<gene>
    <name evidence="7" type="ORF">G5B91_07400</name>
</gene>
<feature type="domain" description="D-isomer specific 2-hydroxyacid dehydrogenase NAD-binding" evidence="6">
    <location>
        <begin position="109"/>
        <end position="288"/>
    </location>
</feature>
<reference evidence="7 8" key="1">
    <citation type="submission" date="2020-02" db="EMBL/GenBank/DDBJ databases">
        <title>Integrative conjugative elements (ICEs) and plasmids drive adaptation of Pseudomonas nitroreducens strain HBP1 to wastewater environment.</title>
        <authorList>
            <person name="Sentchilo V."/>
            <person name="Carraro N."/>
            <person name="Bertelli C."/>
            <person name="van der Meer J.R."/>
        </authorList>
    </citation>
    <scope>NUCLEOTIDE SEQUENCE [LARGE SCALE GENOMIC DNA]</scope>
    <source>
        <strain evidence="7 8">HBP1</strain>
    </source>
</reference>
<dbReference type="FunFam" id="3.40.50.720:FF:000203">
    <property type="entry name" value="D-3-phosphoglycerate dehydrogenase (SerA)"/>
    <property type="match status" value="1"/>
</dbReference>
<evidence type="ECO:0000259" key="6">
    <source>
        <dbReference type="Pfam" id="PF02826"/>
    </source>
</evidence>
<evidence type="ECO:0000256" key="1">
    <source>
        <dbReference type="ARBA" id="ARBA00005854"/>
    </source>
</evidence>
<dbReference type="PANTHER" id="PTHR10996">
    <property type="entry name" value="2-HYDROXYACID DEHYDROGENASE-RELATED"/>
    <property type="match status" value="1"/>
</dbReference>
<dbReference type="InterPro" id="IPR006139">
    <property type="entry name" value="D-isomer_2_OHA_DH_cat_dom"/>
</dbReference>
<protein>
    <submittedName>
        <fullName evidence="7">D-glycerate dehydrogenase</fullName>
    </submittedName>
</protein>
<dbReference type="SUPFAM" id="SSF51735">
    <property type="entry name" value="NAD(P)-binding Rossmann-fold domains"/>
    <property type="match status" value="1"/>
</dbReference>
<dbReference type="GO" id="GO:0030267">
    <property type="term" value="F:glyoxylate reductase (NADPH) activity"/>
    <property type="evidence" value="ECO:0007669"/>
    <property type="project" value="TreeGrafter"/>
</dbReference>